<proteinExistence type="predicted"/>
<evidence type="ECO:0000313" key="2">
    <source>
        <dbReference type="EMBL" id="MCT8389542.1"/>
    </source>
</evidence>
<gene>
    <name evidence="2" type="ORF">D0501_05575</name>
</gene>
<evidence type="ECO:0000313" key="3">
    <source>
        <dbReference type="Proteomes" id="UP001525857"/>
    </source>
</evidence>
<accession>A0ABT2NZY7</accession>
<keyword evidence="1" id="KW-1133">Transmembrane helix</keyword>
<feature type="transmembrane region" description="Helical" evidence="1">
    <location>
        <begin position="12"/>
        <end position="37"/>
    </location>
</feature>
<feature type="transmembrane region" description="Helical" evidence="1">
    <location>
        <begin position="43"/>
        <end position="61"/>
    </location>
</feature>
<reference evidence="2 3" key="1">
    <citation type="submission" date="2018-08" db="EMBL/GenBank/DDBJ databases">
        <title>Draft genome sequences of Leuconostoc spp. and Weissella spp. with biocontrol potential.</title>
        <authorList>
            <person name="Lo R."/>
            <person name="Ho V.T.T."/>
            <person name="Turner M.S."/>
        </authorList>
    </citation>
    <scope>NUCLEOTIDE SEQUENCE [LARGE SCALE GENOMIC DNA]</scope>
    <source>
        <strain evidence="2 3">733</strain>
    </source>
</reference>
<organism evidence="2 3">
    <name type="scientific">Leuconostoc holzapfelii</name>
    <dbReference type="NCBI Taxonomy" id="434464"/>
    <lineage>
        <taxon>Bacteria</taxon>
        <taxon>Bacillati</taxon>
        <taxon>Bacillota</taxon>
        <taxon>Bacilli</taxon>
        <taxon>Lactobacillales</taxon>
        <taxon>Lactobacillaceae</taxon>
        <taxon>Leuconostoc</taxon>
    </lineage>
</organism>
<name>A0ABT2NZY7_9LACO</name>
<evidence type="ECO:0000256" key="1">
    <source>
        <dbReference type="SAM" id="Phobius"/>
    </source>
</evidence>
<dbReference type="Proteomes" id="UP001525857">
    <property type="component" value="Unassembled WGS sequence"/>
</dbReference>
<protein>
    <submittedName>
        <fullName evidence="2">Uncharacterized protein</fullName>
    </submittedName>
</protein>
<keyword evidence="1" id="KW-0812">Transmembrane</keyword>
<dbReference type="RefSeq" id="WP_261657064.1">
    <property type="nucleotide sequence ID" value="NZ_QVOV01000008.1"/>
</dbReference>
<dbReference type="EMBL" id="QVOV01000008">
    <property type="protein sequence ID" value="MCT8389542.1"/>
    <property type="molecule type" value="Genomic_DNA"/>
</dbReference>
<sequence length="83" mass="9566">MFLIGIFGLIMLFWFALVGLWKLIPWLILAVIVTSIISMFLDHFIWVIAIIGALAFFYIVGTRADKKEQESKTLDGQFEELNK</sequence>
<keyword evidence="3" id="KW-1185">Reference proteome</keyword>
<keyword evidence="1" id="KW-0472">Membrane</keyword>
<comment type="caution">
    <text evidence="2">The sequence shown here is derived from an EMBL/GenBank/DDBJ whole genome shotgun (WGS) entry which is preliminary data.</text>
</comment>